<evidence type="ECO:0000313" key="3">
    <source>
        <dbReference type="Proteomes" id="UP000224634"/>
    </source>
</evidence>
<feature type="compositionally biased region" description="Polar residues" evidence="1">
    <location>
        <begin position="1"/>
        <end position="11"/>
    </location>
</feature>
<keyword evidence="3" id="KW-1185">Reference proteome</keyword>
<sequence length="158" mass="17166">MTVITSSSQGPAKSVVPSPPEAAKLASSSTTRDKKRRKILSYRGKQSTEKIDKSTKKSKAKKGADKMEEVDITDTSSLASGGCEILIEQLRIKDTAPKEERKSNKFADLDFVPVPIGGGITALVTSPDGKVSQAICDDDDNGERLKRRRRLTLKEYGP</sequence>
<evidence type="ECO:0000313" key="2">
    <source>
        <dbReference type="EMBL" id="PGH19222.1"/>
    </source>
</evidence>
<reference evidence="2 3" key="1">
    <citation type="submission" date="2017-10" db="EMBL/GenBank/DDBJ databases">
        <title>Comparative genomics in systemic dimorphic fungi from Ajellomycetaceae.</title>
        <authorList>
            <person name="Munoz J.F."/>
            <person name="Mcewen J.G."/>
            <person name="Clay O.K."/>
            <person name="Cuomo C.A."/>
        </authorList>
    </citation>
    <scope>NUCLEOTIDE SEQUENCE [LARGE SCALE GENOMIC DNA]</scope>
    <source>
        <strain evidence="2 3">UAMH7299</strain>
    </source>
</reference>
<organism evidence="2 3">
    <name type="scientific">Polytolypa hystricis (strain UAMH7299)</name>
    <dbReference type="NCBI Taxonomy" id="1447883"/>
    <lineage>
        <taxon>Eukaryota</taxon>
        <taxon>Fungi</taxon>
        <taxon>Dikarya</taxon>
        <taxon>Ascomycota</taxon>
        <taxon>Pezizomycotina</taxon>
        <taxon>Eurotiomycetes</taxon>
        <taxon>Eurotiomycetidae</taxon>
        <taxon>Onygenales</taxon>
        <taxon>Onygenales incertae sedis</taxon>
        <taxon>Polytolypa</taxon>
    </lineage>
</organism>
<comment type="caution">
    <text evidence="2">The sequence shown here is derived from an EMBL/GenBank/DDBJ whole genome shotgun (WGS) entry which is preliminary data.</text>
</comment>
<evidence type="ECO:0000256" key="1">
    <source>
        <dbReference type="SAM" id="MobiDB-lite"/>
    </source>
</evidence>
<protein>
    <submittedName>
        <fullName evidence="2">Uncharacterized protein</fullName>
    </submittedName>
</protein>
<dbReference type="AlphaFoldDB" id="A0A2B7YEB4"/>
<name>A0A2B7YEB4_POLH7</name>
<dbReference type="Proteomes" id="UP000224634">
    <property type="component" value="Unassembled WGS sequence"/>
</dbReference>
<gene>
    <name evidence="2" type="ORF">AJ80_04087</name>
</gene>
<dbReference type="EMBL" id="PDNA01000050">
    <property type="protein sequence ID" value="PGH19222.1"/>
    <property type="molecule type" value="Genomic_DNA"/>
</dbReference>
<accession>A0A2B7YEB4</accession>
<proteinExistence type="predicted"/>
<feature type="region of interest" description="Disordered" evidence="1">
    <location>
        <begin position="1"/>
        <end position="68"/>
    </location>
</feature>
<feature type="compositionally biased region" description="Basic and acidic residues" evidence="1">
    <location>
        <begin position="46"/>
        <end position="55"/>
    </location>
</feature>